<dbReference type="PANTHER" id="PTHR47537:SF4">
    <property type="entry name" value="GH12701P"/>
    <property type="match status" value="1"/>
</dbReference>
<dbReference type="InterPro" id="IPR036055">
    <property type="entry name" value="LDL_receptor-like_sf"/>
</dbReference>
<evidence type="ECO:0000313" key="7">
    <source>
        <dbReference type="Proteomes" id="UP000594454"/>
    </source>
</evidence>
<feature type="disulfide bond" evidence="2">
    <location>
        <begin position="48"/>
        <end position="60"/>
    </location>
</feature>
<keyword evidence="3" id="KW-1133">Transmembrane helix</keyword>
<dbReference type="InterPro" id="IPR000859">
    <property type="entry name" value="CUB_dom"/>
</dbReference>
<dbReference type="OrthoDB" id="10037824at2759"/>
<feature type="domain" description="CUB" evidence="5">
    <location>
        <begin position="86"/>
        <end position="212"/>
    </location>
</feature>
<comment type="caution">
    <text evidence="2">Lacks conserved residue(s) required for the propagation of feature annotation.</text>
</comment>
<keyword evidence="3" id="KW-0472">Membrane</keyword>
<dbReference type="Gene3D" id="2.60.120.290">
    <property type="entry name" value="Spermadhesin, CUB domain"/>
    <property type="match status" value="2"/>
</dbReference>
<dbReference type="InParanoid" id="A0A7R8YR34"/>
<dbReference type="SMART" id="SM00042">
    <property type="entry name" value="CUB"/>
    <property type="match status" value="1"/>
</dbReference>
<dbReference type="SUPFAM" id="SSF57424">
    <property type="entry name" value="LDL receptor-like module"/>
    <property type="match status" value="1"/>
</dbReference>
<proteinExistence type="predicted"/>
<keyword evidence="3" id="KW-0812">Transmembrane</keyword>
<gene>
    <name evidence="6" type="ORF">HERILL_LOCUS5119</name>
</gene>
<keyword evidence="1 2" id="KW-1015">Disulfide bond</keyword>
<dbReference type="GO" id="GO:0005886">
    <property type="term" value="C:plasma membrane"/>
    <property type="evidence" value="ECO:0007669"/>
    <property type="project" value="TreeGrafter"/>
</dbReference>
<dbReference type="InterPro" id="IPR023415">
    <property type="entry name" value="LDLR_class-A_CS"/>
</dbReference>
<dbReference type="PROSITE" id="PS50068">
    <property type="entry name" value="LDLRA_2"/>
    <property type="match status" value="2"/>
</dbReference>
<feature type="signal peptide" evidence="4">
    <location>
        <begin position="1"/>
        <end position="23"/>
    </location>
</feature>
<feature type="domain" description="CUB" evidence="5">
    <location>
        <begin position="305"/>
        <end position="465"/>
    </location>
</feature>
<evidence type="ECO:0000256" key="2">
    <source>
        <dbReference type="PROSITE-ProRule" id="PRU00124"/>
    </source>
</evidence>
<feature type="disulfide bond" evidence="2">
    <location>
        <begin position="55"/>
        <end position="73"/>
    </location>
</feature>
<evidence type="ECO:0000256" key="3">
    <source>
        <dbReference type="SAM" id="Phobius"/>
    </source>
</evidence>
<evidence type="ECO:0000256" key="4">
    <source>
        <dbReference type="SAM" id="SignalP"/>
    </source>
</evidence>
<dbReference type="SMART" id="SM00192">
    <property type="entry name" value="LDLa"/>
    <property type="match status" value="2"/>
</dbReference>
<reference evidence="6 7" key="1">
    <citation type="submission" date="2020-11" db="EMBL/GenBank/DDBJ databases">
        <authorList>
            <person name="Wallbank WR R."/>
            <person name="Pardo Diaz C."/>
            <person name="Kozak K."/>
            <person name="Martin S."/>
            <person name="Jiggins C."/>
            <person name="Moest M."/>
            <person name="Warren A I."/>
            <person name="Generalovic N T."/>
            <person name="Byers J.R.P. K."/>
            <person name="Montejo-Kovacevich G."/>
            <person name="Yen C E."/>
        </authorList>
    </citation>
    <scope>NUCLEOTIDE SEQUENCE [LARGE SCALE GENOMIC DNA]</scope>
</reference>
<dbReference type="InterPro" id="IPR002172">
    <property type="entry name" value="LDrepeatLR_classA_rpt"/>
</dbReference>
<dbReference type="InterPro" id="IPR035914">
    <property type="entry name" value="Sperma_CUB_dom_sf"/>
</dbReference>
<evidence type="ECO:0000313" key="6">
    <source>
        <dbReference type="EMBL" id="CAD7082051.1"/>
    </source>
</evidence>
<feature type="chain" id="PRO_5031069532" description="CUB domain-containing protein" evidence="4">
    <location>
        <begin position="24"/>
        <end position="1099"/>
    </location>
</feature>
<dbReference type="Gene3D" id="4.10.400.10">
    <property type="entry name" value="Low-density Lipoprotein Receptor"/>
    <property type="match status" value="1"/>
</dbReference>
<dbReference type="SUPFAM" id="SSF49854">
    <property type="entry name" value="Spermadhesin, CUB domain"/>
    <property type="match status" value="2"/>
</dbReference>
<dbReference type="Pfam" id="PF00057">
    <property type="entry name" value="Ldl_recept_a"/>
    <property type="match status" value="1"/>
</dbReference>
<name>A0A7R8YR34_HERIL</name>
<dbReference type="InterPro" id="IPR053207">
    <property type="entry name" value="Non-NMDA_GluR_Accessory"/>
</dbReference>
<dbReference type="CDD" id="cd00041">
    <property type="entry name" value="CUB"/>
    <property type="match status" value="1"/>
</dbReference>
<organism evidence="6 7">
    <name type="scientific">Hermetia illucens</name>
    <name type="common">Black soldier fly</name>
    <dbReference type="NCBI Taxonomy" id="343691"/>
    <lineage>
        <taxon>Eukaryota</taxon>
        <taxon>Metazoa</taxon>
        <taxon>Ecdysozoa</taxon>
        <taxon>Arthropoda</taxon>
        <taxon>Hexapoda</taxon>
        <taxon>Insecta</taxon>
        <taxon>Pterygota</taxon>
        <taxon>Neoptera</taxon>
        <taxon>Endopterygota</taxon>
        <taxon>Diptera</taxon>
        <taxon>Brachycera</taxon>
        <taxon>Stratiomyomorpha</taxon>
        <taxon>Stratiomyidae</taxon>
        <taxon>Hermetiinae</taxon>
        <taxon>Hermetia</taxon>
    </lineage>
</organism>
<sequence>MFTAAKSFCSTTIAAILIAMTLTLTVSPATTLAATSPKPDHMPPVTQCKMSEHTCTNGKCVPLNKYCNNVNDCGDGSDEPRFCTRCNRTYYGDQGFTYSLELHRPKEDKIPYICLLTFTAAGGVHGDIVQVTLESFTLGRFTSYTQDGCPDGYLQVSEAARTPIGGMWCGTSWGPVIFYSETRSLVLMVKLNKLARDQSGYNFDFRVRYKVLSRESAVVRYGGIKFEDVVPWHNGSSAAHSNSIEDFSNHTALTDRYRQQETNPVNGETKDGNLTTVTSRDAVKDNETYSEPKYYLGDLIPGTYCSRIFSDCDRKNCRLQSPNFPGIYPRNLTCYYAIRQHDIPHGKHALIIVKQPKGNLVWVATQTGAVSQSSNTNDKDKKFQPRIKTWQECDYVQDYITIYDGYTTRDPIILKFCGGGQSLPASISSGPELLVEFTTSPYGTFVGTSSQVTPLYGFLLEVEVKFVDQQTAAYVKNKKLCEFWVRGTGYGVLESPKHSLAPNTTCLYHLQGTTSIFRSLGDQLPPLRRTSQQQQAISPSRFKIWLSILKFELAPPFGLLNEATTGMQTQEDCNGMLRVWDGPLREPPVCKDLNCGRDSHRGVVSKYSQNNASVIARFCYGTIPRSCDRVNINDTHARPCTISESFVSSSDSITLELKNAESTALRPLNFKLRYEFVDLYQDGIPIFGTHECNRKFVSGLIERREPTTFRSIRNIFLFGRGGARNLNCTYRFEAQRGERIHIVIRKVITKNRKCSSQIDRDINRSYCFGNTDVRIEIFEHPYQEVILLPRGCICNSSNSSMLPVEYTSTSREVEVRLTAINMTTLDDPDTIRFEGTYEFIKAPLTCKDSRRKFGPSGTVDMTFGDMECRTRPWVIEPSNGNKFLYLRLRGIFIRKHNPLLFKPMNTSLSYTLAEKCPTPARVVLTTGEGASITACPLDENSGIYEYVEIFSAGWKEKTDYEHGNPSKVISVEFLRPENGEYSFTWMEMIPRPPLGLVEDCKYRCTALGACVNATVWCDGIVHCPSGEDESFLQCSPILKLPAEILATLCIVIILFCCGFIAFAYRKIKRKCRGSSVLQTRLKSLSSMDTPVFDEKDVIC</sequence>
<dbReference type="AlphaFoldDB" id="A0A7R8YR34"/>
<dbReference type="PANTHER" id="PTHR47537">
    <property type="entry name" value="CUBILIN"/>
    <property type="match status" value="1"/>
</dbReference>
<dbReference type="Pfam" id="PF25090">
    <property type="entry name" value="DUF7805"/>
    <property type="match status" value="1"/>
</dbReference>
<evidence type="ECO:0000259" key="5">
    <source>
        <dbReference type="PROSITE" id="PS01180"/>
    </source>
</evidence>
<accession>A0A7R8YR34</accession>
<feature type="transmembrane region" description="Helical" evidence="3">
    <location>
        <begin position="1044"/>
        <end position="1064"/>
    </location>
</feature>
<keyword evidence="7" id="KW-1185">Reference proteome</keyword>
<dbReference type="PRINTS" id="PR00261">
    <property type="entry name" value="LDLRECEPTOR"/>
</dbReference>
<evidence type="ECO:0000256" key="1">
    <source>
        <dbReference type="ARBA" id="ARBA00023157"/>
    </source>
</evidence>
<dbReference type="FunCoup" id="A0A7R8YR34">
    <property type="interactions" value="127"/>
</dbReference>
<keyword evidence="4" id="KW-0732">Signal</keyword>
<dbReference type="CDD" id="cd00112">
    <property type="entry name" value="LDLa"/>
    <property type="match status" value="1"/>
</dbReference>
<dbReference type="PROSITE" id="PS01209">
    <property type="entry name" value="LDLRA_1"/>
    <property type="match status" value="1"/>
</dbReference>
<protein>
    <recommendedName>
        <fullName evidence="5">CUB domain-containing protein</fullName>
    </recommendedName>
</protein>
<dbReference type="InterPro" id="IPR056707">
    <property type="entry name" value="DUF7805"/>
</dbReference>
<dbReference type="Proteomes" id="UP000594454">
    <property type="component" value="Chromosome 2"/>
</dbReference>
<dbReference type="EMBL" id="LR899010">
    <property type="protein sequence ID" value="CAD7082051.1"/>
    <property type="molecule type" value="Genomic_DNA"/>
</dbReference>
<dbReference type="FunFam" id="2.60.120.290:FF:000065">
    <property type="entry name" value="Uncharacterized protein, isoform E"/>
    <property type="match status" value="1"/>
</dbReference>
<dbReference type="PROSITE" id="PS01180">
    <property type="entry name" value="CUB"/>
    <property type="match status" value="2"/>
</dbReference>